<keyword evidence="1" id="KW-1133">Transmembrane helix</keyword>
<evidence type="ECO:0000313" key="3">
    <source>
        <dbReference type="Proteomes" id="UP000257039"/>
    </source>
</evidence>
<accession>A0A4P9VPW3</accession>
<name>A0A4P9VPW3_9GAMM</name>
<proteinExistence type="predicted"/>
<evidence type="ECO:0000313" key="2">
    <source>
        <dbReference type="EMBL" id="RDH44769.1"/>
    </source>
</evidence>
<sequence>MHPAVILHSLRFVVRAFIAIAIFVTAVFLSAMMVTEGFSWLYLLGAIACFITAYFTWPSKKRGQRDRDCWYYDVCELLIELPIEFLLWLFRLLGRLFRSNDGGFDIDL</sequence>
<keyword evidence="1" id="KW-0812">Transmembrane</keyword>
<reference evidence="2 3" key="1">
    <citation type="submission" date="2017-04" db="EMBL/GenBank/DDBJ databases">
        <title>Draft genome sequence of Zooshikella ganghwensis VG4 isolated from Red Sea sediments.</title>
        <authorList>
            <person name="Rehman Z."/>
            <person name="Alam I."/>
            <person name="Kamau A."/>
            <person name="Bajic V."/>
            <person name="Leiknes T."/>
        </authorList>
    </citation>
    <scope>NUCLEOTIDE SEQUENCE [LARGE SCALE GENOMIC DNA]</scope>
    <source>
        <strain evidence="2 3">VG4</strain>
    </source>
</reference>
<keyword evidence="3" id="KW-1185">Reference proteome</keyword>
<organism evidence="2 3">
    <name type="scientific">Zooshikella ganghwensis</name>
    <dbReference type="NCBI Taxonomy" id="202772"/>
    <lineage>
        <taxon>Bacteria</taxon>
        <taxon>Pseudomonadati</taxon>
        <taxon>Pseudomonadota</taxon>
        <taxon>Gammaproteobacteria</taxon>
        <taxon>Oceanospirillales</taxon>
        <taxon>Zooshikellaceae</taxon>
        <taxon>Zooshikella</taxon>
    </lineage>
</organism>
<dbReference type="EMBL" id="NDXW01000001">
    <property type="protein sequence ID" value="RDH44769.1"/>
    <property type="molecule type" value="Genomic_DNA"/>
</dbReference>
<gene>
    <name evidence="2" type="ORF">B9G39_15745</name>
</gene>
<feature type="transmembrane region" description="Helical" evidence="1">
    <location>
        <begin position="40"/>
        <end position="57"/>
    </location>
</feature>
<feature type="transmembrane region" description="Helical" evidence="1">
    <location>
        <begin position="12"/>
        <end position="34"/>
    </location>
</feature>
<dbReference type="AlphaFoldDB" id="A0A4P9VPW3"/>
<evidence type="ECO:0000256" key="1">
    <source>
        <dbReference type="SAM" id="Phobius"/>
    </source>
</evidence>
<comment type="caution">
    <text evidence="2">The sequence shown here is derived from an EMBL/GenBank/DDBJ whole genome shotgun (WGS) entry which is preliminary data.</text>
</comment>
<dbReference type="Proteomes" id="UP000257039">
    <property type="component" value="Unassembled WGS sequence"/>
</dbReference>
<keyword evidence="1" id="KW-0472">Membrane</keyword>
<protein>
    <submittedName>
        <fullName evidence="2">Uncharacterized protein</fullName>
    </submittedName>
</protein>